<dbReference type="AlphaFoldDB" id="F6TQB3"/>
<organism evidence="1 2">
    <name type="scientific">Ciona intestinalis</name>
    <name type="common">Transparent sea squirt</name>
    <name type="synonym">Ascidia intestinalis</name>
    <dbReference type="NCBI Taxonomy" id="7719"/>
    <lineage>
        <taxon>Eukaryota</taxon>
        <taxon>Metazoa</taxon>
        <taxon>Chordata</taxon>
        <taxon>Tunicata</taxon>
        <taxon>Ascidiacea</taxon>
        <taxon>Phlebobranchia</taxon>
        <taxon>Cionidae</taxon>
        <taxon>Ciona</taxon>
    </lineage>
</organism>
<reference evidence="1" key="2">
    <citation type="submission" date="2025-08" db="UniProtKB">
        <authorList>
            <consortium name="Ensembl"/>
        </authorList>
    </citation>
    <scope>IDENTIFICATION</scope>
</reference>
<dbReference type="HOGENOM" id="CLU_1312615_0_0_1"/>
<dbReference type="Ensembl" id="ENSCINT00000029753.2">
    <property type="protein sequence ID" value="ENSCINP00000029507.2"/>
    <property type="gene ID" value="ENSCING00000017419.2"/>
</dbReference>
<proteinExistence type="predicted"/>
<name>F6TQB3_CIOIN</name>
<accession>F6TQB3</accession>
<reference evidence="1" key="3">
    <citation type="submission" date="2025-09" db="UniProtKB">
        <authorList>
            <consortium name="Ensembl"/>
        </authorList>
    </citation>
    <scope>IDENTIFICATION</scope>
</reference>
<sequence>MGSFFCGTETSRFINFRKVNYAPSDNCSDFTRDNTAPQGLSLVVLFTEIGPSSNCTIAVGIQFITYKQGDYLMYTGGPSIRVRCQPGAMDSVSMQFVGYNPSICPSQTTSLNPGASVTVGNYNSTINYADSLFCRWRIIAANTSDNCNFTFVNTGVQSLPAGDYVTVADRLTQKGILNPLTGVHTIQSNDLSIDFMSNNDMTANNGVRFI</sequence>
<evidence type="ECO:0000313" key="2">
    <source>
        <dbReference type="Proteomes" id="UP000008144"/>
    </source>
</evidence>
<dbReference type="Proteomes" id="UP000008144">
    <property type="component" value="Unassembled WGS sequence"/>
</dbReference>
<evidence type="ECO:0008006" key="3">
    <source>
        <dbReference type="Google" id="ProtNLM"/>
    </source>
</evidence>
<evidence type="ECO:0000313" key="1">
    <source>
        <dbReference type="Ensembl" id="ENSCINP00000029507.2"/>
    </source>
</evidence>
<reference evidence="2" key="1">
    <citation type="journal article" date="2002" name="Science">
        <title>The draft genome of Ciona intestinalis: insights into chordate and vertebrate origins.</title>
        <authorList>
            <person name="Dehal P."/>
            <person name="Satou Y."/>
            <person name="Campbell R.K."/>
            <person name="Chapman J."/>
            <person name="Degnan B."/>
            <person name="De Tomaso A."/>
            <person name="Davidson B."/>
            <person name="Di Gregorio A."/>
            <person name="Gelpke M."/>
            <person name="Goodstein D.M."/>
            <person name="Harafuji N."/>
            <person name="Hastings K.E."/>
            <person name="Ho I."/>
            <person name="Hotta K."/>
            <person name="Huang W."/>
            <person name="Kawashima T."/>
            <person name="Lemaire P."/>
            <person name="Martinez D."/>
            <person name="Meinertzhagen I.A."/>
            <person name="Necula S."/>
            <person name="Nonaka M."/>
            <person name="Putnam N."/>
            <person name="Rash S."/>
            <person name="Saiga H."/>
            <person name="Satake M."/>
            <person name="Terry A."/>
            <person name="Yamada L."/>
            <person name="Wang H.G."/>
            <person name="Awazu S."/>
            <person name="Azumi K."/>
            <person name="Boore J."/>
            <person name="Branno M."/>
            <person name="Chin-Bow S."/>
            <person name="DeSantis R."/>
            <person name="Doyle S."/>
            <person name="Francino P."/>
            <person name="Keys D.N."/>
            <person name="Haga S."/>
            <person name="Hayashi H."/>
            <person name="Hino K."/>
            <person name="Imai K.S."/>
            <person name="Inaba K."/>
            <person name="Kano S."/>
            <person name="Kobayashi K."/>
            <person name="Kobayashi M."/>
            <person name="Lee B.I."/>
            <person name="Makabe K.W."/>
            <person name="Manohar C."/>
            <person name="Matassi G."/>
            <person name="Medina M."/>
            <person name="Mochizuki Y."/>
            <person name="Mount S."/>
            <person name="Morishita T."/>
            <person name="Miura S."/>
            <person name="Nakayama A."/>
            <person name="Nishizaka S."/>
            <person name="Nomoto H."/>
            <person name="Ohta F."/>
            <person name="Oishi K."/>
            <person name="Rigoutsos I."/>
            <person name="Sano M."/>
            <person name="Sasaki A."/>
            <person name="Sasakura Y."/>
            <person name="Shoguchi E."/>
            <person name="Shin-i T."/>
            <person name="Spagnuolo A."/>
            <person name="Stainier D."/>
            <person name="Suzuki M.M."/>
            <person name="Tassy O."/>
            <person name="Takatori N."/>
            <person name="Tokuoka M."/>
            <person name="Yagi K."/>
            <person name="Yoshizaki F."/>
            <person name="Wada S."/>
            <person name="Zhang C."/>
            <person name="Hyatt P.D."/>
            <person name="Larimer F."/>
            <person name="Detter C."/>
            <person name="Doggett N."/>
            <person name="Glavina T."/>
            <person name="Hawkins T."/>
            <person name="Richardson P."/>
            <person name="Lucas S."/>
            <person name="Kohara Y."/>
            <person name="Levine M."/>
            <person name="Satoh N."/>
            <person name="Rokhsar D.S."/>
        </authorList>
    </citation>
    <scope>NUCLEOTIDE SEQUENCE [LARGE SCALE GENOMIC DNA]</scope>
</reference>
<keyword evidence="2" id="KW-1185">Reference proteome</keyword>
<dbReference type="InParanoid" id="F6TQB3"/>
<protein>
    <recommendedName>
        <fullName evidence="3">CUB domain-containing protein</fullName>
    </recommendedName>
</protein>